<evidence type="ECO:0000256" key="2">
    <source>
        <dbReference type="ARBA" id="ARBA00022457"/>
    </source>
</evidence>
<dbReference type="GO" id="GO:0005829">
    <property type="term" value="C:cytosol"/>
    <property type="evidence" value="ECO:0007669"/>
    <property type="project" value="TreeGrafter"/>
</dbReference>
<comment type="similarity">
    <text evidence="1">Belongs to the DNA polymerase type-Y family.</text>
</comment>
<keyword evidence="5" id="KW-0239">DNA-directed DNA polymerase</keyword>
<keyword evidence="5" id="KW-0808">Transferase</keyword>
<dbReference type="GO" id="GO:0003887">
    <property type="term" value="F:DNA-directed DNA polymerase activity"/>
    <property type="evidence" value="ECO:0007669"/>
    <property type="project" value="UniProtKB-KW"/>
</dbReference>
<dbReference type="Proteomes" id="UP000253208">
    <property type="component" value="Unassembled WGS sequence"/>
</dbReference>
<feature type="domain" description="UmuC" evidence="8">
    <location>
        <begin position="7"/>
        <end position="235"/>
    </location>
</feature>
<dbReference type="InterPro" id="IPR043502">
    <property type="entry name" value="DNA/RNA_pol_sf"/>
</dbReference>
<dbReference type="AlphaFoldDB" id="A0A367FY64"/>
<evidence type="ECO:0000313" key="9">
    <source>
        <dbReference type="EMBL" id="RCH42883.1"/>
    </source>
</evidence>
<evidence type="ECO:0000256" key="1">
    <source>
        <dbReference type="ARBA" id="ARBA00010945"/>
    </source>
</evidence>
<evidence type="ECO:0000256" key="6">
    <source>
        <dbReference type="SAM" id="Coils"/>
    </source>
</evidence>
<dbReference type="Pfam" id="PF00817">
    <property type="entry name" value="IMS"/>
    <property type="match status" value="1"/>
</dbReference>
<comment type="caution">
    <text evidence="9">The sequence shown here is derived from an EMBL/GenBank/DDBJ whole genome shotgun (WGS) entry which is preliminary data.</text>
</comment>
<proteinExistence type="inferred from homology"/>
<evidence type="ECO:0000256" key="5">
    <source>
        <dbReference type="ARBA" id="ARBA00022932"/>
    </source>
</evidence>
<dbReference type="PANTHER" id="PTHR11076">
    <property type="entry name" value="DNA REPAIR POLYMERASE UMUC / TRANSFERASE FAMILY MEMBER"/>
    <property type="match status" value="1"/>
</dbReference>
<dbReference type="InterPro" id="IPR001126">
    <property type="entry name" value="UmuC"/>
</dbReference>
<dbReference type="PANTHER" id="PTHR11076:SF35">
    <property type="entry name" value="DNA REPAIR PROTEIN HOMOLOG YOBH"/>
    <property type="match status" value="1"/>
</dbReference>
<dbReference type="Gene3D" id="3.30.70.270">
    <property type="match status" value="1"/>
</dbReference>
<keyword evidence="4" id="KW-0227">DNA damage</keyword>
<sequence>MEKERTYIAIDLKSFYASVECKERNRDPLTTNLVVADKSRTEKTICLAVSPALKCYGIPGRARLFEVVQKVKEANSARRWKVPNRTFIGASDDSTELDTNPELEIDYIVAPPRMALYLEYSTRIYSIYLKYIAPEDIFPYSIDEVFMDVTDYLHTYNMTARELAMTMIQDVLKTTGITATAGIGTNMYLCKIAMDIVAKHIKADKDGVRIAELDEMSYRRKLWGHRPLTDFWRVGKGYAKKLEEYGLYTMGDIARCSIGKENELYNEDLLYRLFGVNAELLIDHAWGYEPCTMEMVKAYKPETNSVCSGQVLHCPYDFEKAKLVVKEMTDQMVLDLVDKKLVTDQIVLTVGYDIENLNNADRRKQYHGEVTIDRYERRIPKHAHGTTNLKRQTSSTKMITDAVIELYDRIVDRNLLVRRINITANRLVDESSVKKEEVYEQLDLFTDYEAQRKKQEEEEAALDREKRMQEAMLSIKKKFGKNAVLKGMNLQEGATARDRNEQIGGHKAERS</sequence>
<feature type="coiled-coil region" evidence="6">
    <location>
        <begin position="445"/>
        <end position="472"/>
    </location>
</feature>
<evidence type="ECO:0000313" key="10">
    <source>
        <dbReference type="Proteomes" id="UP000253208"/>
    </source>
</evidence>
<dbReference type="Gene3D" id="3.40.1170.60">
    <property type="match status" value="1"/>
</dbReference>
<dbReference type="Pfam" id="PF11799">
    <property type="entry name" value="IMS_C"/>
    <property type="match status" value="1"/>
</dbReference>
<dbReference type="GO" id="GO:0008168">
    <property type="term" value="F:methyltransferase activity"/>
    <property type="evidence" value="ECO:0007669"/>
    <property type="project" value="UniProtKB-KW"/>
</dbReference>
<dbReference type="GO" id="GO:0032259">
    <property type="term" value="P:methylation"/>
    <property type="evidence" value="ECO:0007669"/>
    <property type="project" value="UniProtKB-KW"/>
</dbReference>
<keyword evidence="2" id="KW-0515">Mutator protein</keyword>
<dbReference type="InterPro" id="IPR043128">
    <property type="entry name" value="Rev_trsase/Diguanyl_cyclase"/>
</dbReference>
<keyword evidence="3" id="KW-0548">Nucleotidyltransferase</keyword>
<dbReference type="EMBL" id="PSQG01000018">
    <property type="protein sequence ID" value="RCH42883.1"/>
    <property type="molecule type" value="Genomic_DNA"/>
</dbReference>
<organism evidence="9 10">
    <name type="scientific">Blautia obeum</name>
    <dbReference type="NCBI Taxonomy" id="40520"/>
    <lineage>
        <taxon>Bacteria</taxon>
        <taxon>Bacillati</taxon>
        <taxon>Bacillota</taxon>
        <taxon>Clostridia</taxon>
        <taxon>Lachnospirales</taxon>
        <taxon>Lachnospiraceae</taxon>
        <taxon>Blautia</taxon>
    </lineage>
</organism>
<evidence type="ECO:0000256" key="4">
    <source>
        <dbReference type="ARBA" id="ARBA00022763"/>
    </source>
</evidence>
<feature type="compositionally biased region" description="Basic and acidic residues" evidence="7">
    <location>
        <begin position="495"/>
        <end position="511"/>
    </location>
</feature>
<feature type="region of interest" description="Disordered" evidence="7">
    <location>
        <begin position="490"/>
        <end position="511"/>
    </location>
</feature>
<evidence type="ECO:0000256" key="3">
    <source>
        <dbReference type="ARBA" id="ARBA00022695"/>
    </source>
</evidence>
<dbReference type="InterPro" id="IPR050116">
    <property type="entry name" value="DNA_polymerase-Y"/>
</dbReference>
<name>A0A367FY64_9FIRM</name>
<evidence type="ECO:0000259" key="8">
    <source>
        <dbReference type="PROSITE" id="PS50173"/>
    </source>
</evidence>
<dbReference type="SUPFAM" id="SSF56672">
    <property type="entry name" value="DNA/RNA polymerases"/>
    <property type="match status" value="1"/>
</dbReference>
<keyword evidence="9" id="KW-0489">Methyltransferase</keyword>
<accession>A0A367FY64</accession>
<dbReference type="RefSeq" id="WP_114002506.1">
    <property type="nucleotide sequence ID" value="NZ_PSQG01000018.1"/>
</dbReference>
<gene>
    <name evidence="9" type="ORF">C4886_12810</name>
</gene>
<dbReference type="Gene3D" id="1.10.150.20">
    <property type="entry name" value="5' to 3' exonuclease, C-terminal subdomain"/>
    <property type="match status" value="1"/>
</dbReference>
<dbReference type="GO" id="GO:0009432">
    <property type="term" value="P:SOS response"/>
    <property type="evidence" value="ECO:0007669"/>
    <property type="project" value="TreeGrafter"/>
</dbReference>
<dbReference type="InterPro" id="IPR017961">
    <property type="entry name" value="DNA_pol_Y-fam_little_finger"/>
</dbReference>
<dbReference type="GO" id="GO:0042276">
    <property type="term" value="P:error-prone translesion synthesis"/>
    <property type="evidence" value="ECO:0007669"/>
    <property type="project" value="TreeGrafter"/>
</dbReference>
<dbReference type="GO" id="GO:0006281">
    <property type="term" value="P:DNA repair"/>
    <property type="evidence" value="ECO:0007669"/>
    <property type="project" value="InterPro"/>
</dbReference>
<keyword evidence="6" id="KW-0175">Coiled coil</keyword>
<protein>
    <submittedName>
        <fullName evidence="9">DNA methylase</fullName>
    </submittedName>
</protein>
<evidence type="ECO:0000256" key="7">
    <source>
        <dbReference type="SAM" id="MobiDB-lite"/>
    </source>
</evidence>
<dbReference type="GO" id="GO:0003684">
    <property type="term" value="F:damaged DNA binding"/>
    <property type="evidence" value="ECO:0007669"/>
    <property type="project" value="InterPro"/>
</dbReference>
<reference evidence="9 10" key="1">
    <citation type="submission" date="2018-02" db="EMBL/GenBank/DDBJ databases">
        <title>Complete genome sequencing of Faecalibacterium prausnitzii strains isolated from the human gut.</title>
        <authorList>
            <person name="Fitzgerald B.C."/>
            <person name="Shkoporov A.N."/>
            <person name="Ross P.R."/>
            <person name="Hill C."/>
        </authorList>
    </citation>
    <scope>NUCLEOTIDE SEQUENCE [LARGE SCALE GENOMIC DNA]</scope>
    <source>
        <strain evidence="9 10">APC942/31-1</strain>
    </source>
</reference>
<dbReference type="PROSITE" id="PS50173">
    <property type="entry name" value="UMUC"/>
    <property type="match status" value="1"/>
</dbReference>